<dbReference type="SUPFAM" id="SSF50985">
    <property type="entry name" value="RCC1/BLIP-II"/>
    <property type="match status" value="3"/>
</dbReference>
<keyword evidence="10" id="KW-1185">Reference proteome</keyword>
<dbReference type="OrthoDB" id="10256179at2759"/>
<dbReference type="VEuPathDB" id="AmoebaDB:FDP41_004236"/>
<name>A0A6A5BRM6_NAEFO</name>
<protein>
    <recommendedName>
        <fullName evidence="11">Protein kinase domain-containing protein</fullName>
    </recommendedName>
</protein>
<dbReference type="PANTHER" id="PTHR45982:SF4">
    <property type="entry name" value="PHR DOMAIN-CONTAINING PROTEIN"/>
    <property type="match status" value="1"/>
</dbReference>
<keyword evidence="2" id="KW-0677">Repeat</keyword>
<dbReference type="Gene3D" id="1.10.510.10">
    <property type="entry name" value="Transferase(Phosphotransferase) domain 1"/>
    <property type="match status" value="1"/>
</dbReference>
<dbReference type="PROSITE" id="PS50011">
    <property type="entry name" value="PROTEIN_KINASE_DOM"/>
    <property type="match status" value="1"/>
</dbReference>
<evidence type="ECO:0000256" key="2">
    <source>
        <dbReference type="ARBA" id="ARBA00022737"/>
    </source>
</evidence>
<dbReference type="InterPro" id="IPR011009">
    <property type="entry name" value="Kinase-like_dom_sf"/>
</dbReference>
<comment type="caution">
    <text evidence="9">The sequence shown here is derived from an EMBL/GenBank/DDBJ whole genome shotgun (WGS) entry which is preliminary data.</text>
</comment>
<dbReference type="Pfam" id="PF23106">
    <property type="entry name" value="EGF_Teneurin"/>
    <property type="match status" value="1"/>
</dbReference>
<dbReference type="GO" id="GO:0004672">
    <property type="term" value="F:protein kinase activity"/>
    <property type="evidence" value="ECO:0007669"/>
    <property type="project" value="InterPro"/>
</dbReference>
<feature type="region of interest" description="Disordered" evidence="5">
    <location>
        <begin position="54"/>
        <end position="91"/>
    </location>
</feature>
<reference evidence="9 10" key="1">
    <citation type="journal article" date="2019" name="Sci. Rep.">
        <title>Nanopore sequencing improves the draft genome of the human pathogenic amoeba Naegleria fowleri.</title>
        <authorList>
            <person name="Liechti N."/>
            <person name="Schurch N."/>
            <person name="Bruggmann R."/>
            <person name="Wittwer M."/>
        </authorList>
    </citation>
    <scope>NUCLEOTIDE SEQUENCE [LARGE SCALE GENOMIC DNA]</scope>
    <source>
        <strain evidence="9 10">ATCC 30894</strain>
    </source>
</reference>
<dbReference type="EMBL" id="VFQX01000036">
    <property type="protein sequence ID" value="KAF0976941.1"/>
    <property type="molecule type" value="Genomic_DNA"/>
</dbReference>
<accession>A0A6A5BRM6</accession>
<dbReference type="InterPro" id="IPR009030">
    <property type="entry name" value="Growth_fac_rcpt_cys_sf"/>
</dbReference>
<dbReference type="InterPro" id="IPR000408">
    <property type="entry name" value="Reg_chr_condens"/>
</dbReference>
<evidence type="ECO:0000313" key="10">
    <source>
        <dbReference type="Proteomes" id="UP000444721"/>
    </source>
</evidence>
<feature type="repeat" description="RCC1" evidence="4">
    <location>
        <begin position="547"/>
        <end position="595"/>
    </location>
</feature>
<feature type="region of interest" description="Disordered" evidence="5">
    <location>
        <begin position="133"/>
        <end position="190"/>
    </location>
</feature>
<feature type="domain" description="EGF-like" evidence="8">
    <location>
        <begin position="1265"/>
        <end position="1298"/>
    </location>
</feature>
<dbReference type="PANTHER" id="PTHR45982">
    <property type="entry name" value="REGULATOR OF CHROMOSOME CONDENSATION"/>
    <property type="match status" value="1"/>
</dbReference>
<evidence type="ECO:0000256" key="6">
    <source>
        <dbReference type="SAM" id="Phobius"/>
    </source>
</evidence>
<feature type="compositionally biased region" description="Polar residues" evidence="5">
    <location>
        <begin position="65"/>
        <end position="81"/>
    </location>
</feature>
<feature type="region of interest" description="Disordered" evidence="5">
    <location>
        <begin position="15"/>
        <end position="34"/>
    </location>
</feature>
<evidence type="ECO:0000256" key="3">
    <source>
        <dbReference type="PROSITE-ProRule" id="PRU00076"/>
    </source>
</evidence>
<feature type="repeat" description="RCC1" evidence="4">
    <location>
        <begin position="793"/>
        <end position="844"/>
    </location>
</feature>
<feature type="repeat" description="RCC1" evidence="4">
    <location>
        <begin position="1161"/>
        <end position="1212"/>
    </location>
</feature>
<feature type="disulfide bond" evidence="3">
    <location>
        <begin position="1288"/>
        <end position="1297"/>
    </location>
</feature>
<dbReference type="InterPro" id="IPR051553">
    <property type="entry name" value="Ran_GTPase-activating"/>
</dbReference>
<dbReference type="InterPro" id="IPR008271">
    <property type="entry name" value="Ser/Thr_kinase_AS"/>
</dbReference>
<keyword evidence="6" id="KW-0472">Membrane</keyword>
<dbReference type="Pfam" id="PF25390">
    <property type="entry name" value="WD40_RLD"/>
    <property type="match status" value="1"/>
</dbReference>
<feature type="compositionally biased region" description="Low complexity" evidence="5">
    <location>
        <begin position="148"/>
        <end position="165"/>
    </location>
</feature>
<feature type="disulfide bond" evidence="3">
    <location>
        <begin position="1249"/>
        <end position="1258"/>
    </location>
</feature>
<dbReference type="Pfam" id="PF00069">
    <property type="entry name" value="Pkinase"/>
    <property type="match status" value="1"/>
</dbReference>
<dbReference type="Gene3D" id="2.130.10.30">
    <property type="entry name" value="Regulator of chromosome condensation 1/beta-lactamase-inhibitor protein II"/>
    <property type="match status" value="4"/>
</dbReference>
<gene>
    <name evidence="9" type="ORF">FDP41_004236</name>
</gene>
<proteinExistence type="predicted"/>
<evidence type="ECO:0000313" key="9">
    <source>
        <dbReference type="EMBL" id="KAF0976941.1"/>
    </source>
</evidence>
<comment type="caution">
    <text evidence="3">Lacks conserved residue(s) required for the propagation of feature annotation.</text>
</comment>
<keyword evidence="1" id="KW-0344">Guanine-nucleotide releasing factor</keyword>
<dbReference type="OMA" id="MLCMEMD"/>
<dbReference type="PROSITE" id="PS01186">
    <property type="entry name" value="EGF_2"/>
    <property type="match status" value="1"/>
</dbReference>
<feature type="repeat" description="RCC1" evidence="4">
    <location>
        <begin position="1054"/>
        <end position="1105"/>
    </location>
</feature>
<sequence length="1789" mass="196612">MNLCEDVSFLQVDRSCSSSADETRPAARTTTTPHASSIISTAIETSMTIHVNGSSSSSWKESFRKQQFSQSSLDNPNNSKTSPPPPQQQQLNNIHHQYGHQTTIQELQLVFHVSKSTETRSLLRSLNSDTKTIFSNNNHHHKNQDTCSSSSSSLSSESFKFQNNNDNHRHQQQQRRQVMEQGNSSDIRNLNHNMNHLHLDQDTESFSSFSASSSSSNFQKWKLASLDDGKQSSNPGAINNDNKYLSSFYRRKRFSEVPSLWILTMRFTLFLTILFIFSHYIFTTSWLNQLPISTESDENKPVFSSSLRYMSTFMVLAYSLKSRYLKDAISTDIELGKYPVTCQPIPSPYSLEIFSAGLPSSGALGNGSIGNGTVAFPSSTLFVSDPTLVEFLKAGLRKKEKTEEDSVAASTWYRRGSFDKGDDDDSKHRSQKSGNYAVIRQISASVTHTIALADDYRTIYVFGLNENGGLGVPPTDNPVPVLTADNSFVFDWEDQNTLLNKAAFPEMQKQNIQRTPTNYKFKYQQKDIYVKSVNSGAGFSIVLSATGQLFSFGSRNNMGQLGNNSTKPSQTPVLIMDNVDDVSVENDHTVFVIKNRSVGFFGSNANNQMGISSISNETMRDIYFSYFTTPILAYLDSLQIPGYIPQGKGFGVKDVVAGKFNTLIIGDEEVLILGDINNLVTDKQALGLELRPAKFVGRFPGYNVTFEGLAFNKQTVFNGTLASVDDVKLCDRFLLLVDKNKKVWVFGTAAPKRDVSMLGEITPPNFLINFGVPNKVIKAKCGSRHVVVLTEDNVAYGAGSNSYGQLGVSPRIRLGAEIRSPIVLGRNVTDIECGDFNTFLTRDDNTVRAFGLNNLGQLGVKPSPNRSSANTRFLFAVAGTTSVQNNALVKVDYSPVTNISLQTGPFQTFIQTPTSFYVTGRNYNSMFSSLADVIYSPVLVTINAKMICSTFTNTIVLQRDTNDLLLLGADNVYMKNPLTASNKKFKAIACGAYHALMIDQDGGLYSVGLNQNGQLGTGNVGSGTVQATTVSLNGEKAAAISCGAKHSMVLTETGTAYVFGDNSYGQCGISSTNTHNVLTPTKLQTSQTVKKIVAGYYHSHVMLDDGTILSFGRNDYGQLGNLEGTSSSFIFSPTRVLIPSNVRIADISSGAFHTVMLTTTGEVYAFGNNDYGQIGSANDTIQTSNIISLSESRKAILMAMAGGFHSVFLSAPAIKGYCPVITCNGIVRTSADVCNRGNGTCTIEGICSCNTGYFGSNCEFGLCFGKNGTDPTVCNGRGICIYQDTCVCNSNYTGAQCQTLISALDESTILAIALPVTSVVLLILLAGLFIAISLFIIMKKDRKKKSEERETSSGTESAIVGGTESALVGTTQKAGGDFESNLSLSMDKEMNLFQSNSTPVSSSNNTNNTTPFSGTTSYNLNRSTNSNNIRTFMNISQVSTATTLTDNGQYQNSNGGTSMLIDRFTNLSKVGSGAFGVVLKGQDLKQNNQWKAIKLIRFGSLNELNQTLREATHLLRMVHPNIVRVNDVFIDPGQQMLCMEMDFYELGDLEKFIENQMLLGIFTLPEEIVAQLIYQLCSALHYMNTDFNMIHRDVKPSNIFVKNYNRQNSFIEVVLGDFGLAKKGWRNSSTSFNEAQSSSGNSNSDEYVLTNEENTQDLLSKDAHTLLSTQLGFAGTPIYMSWESLVQGKYCFQSDVFSVGVTAYQCLTGDTETCITQLYLKEHQYKLHLKETPESVEQLIRNNFATKAPQCSQELVEIVISMLKKNPEERPLPNQVTQLEYFHKMFNRN</sequence>
<feature type="region of interest" description="Disordered" evidence="5">
    <location>
        <begin position="1396"/>
        <end position="1420"/>
    </location>
</feature>
<dbReference type="Gene3D" id="3.30.200.20">
    <property type="entry name" value="Phosphorylase Kinase, domain 1"/>
    <property type="match status" value="1"/>
</dbReference>
<keyword evidence="3" id="KW-0245">EGF-like domain</keyword>
<evidence type="ECO:0000256" key="1">
    <source>
        <dbReference type="ARBA" id="ARBA00022658"/>
    </source>
</evidence>
<dbReference type="SUPFAM" id="SSF57184">
    <property type="entry name" value="Growth factor receptor domain"/>
    <property type="match status" value="1"/>
</dbReference>
<dbReference type="InterPro" id="IPR058923">
    <property type="entry name" value="RCC1-like_dom"/>
</dbReference>
<feature type="domain" description="EGF-like" evidence="8">
    <location>
        <begin position="1230"/>
        <end position="1259"/>
    </location>
</feature>
<dbReference type="Proteomes" id="UP000444721">
    <property type="component" value="Unassembled WGS sequence"/>
</dbReference>
<feature type="compositionally biased region" description="Low complexity" evidence="5">
    <location>
        <begin position="1396"/>
        <end position="1417"/>
    </location>
</feature>
<dbReference type="GeneID" id="68111454"/>
<keyword evidence="3" id="KW-1015">Disulfide bond</keyword>
<feature type="domain" description="Protein kinase" evidence="7">
    <location>
        <begin position="1464"/>
        <end position="1786"/>
    </location>
</feature>
<evidence type="ECO:0000259" key="8">
    <source>
        <dbReference type="PROSITE" id="PS50026"/>
    </source>
</evidence>
<keyword evidence="6" id="KW-0812">Transmembrane</keyword>
<dbReference type="SUPFAM" id="SSF56112">
    <property type="entry name" value="Protein kinase-like (PK-like)"/>
    <property type="match status" value="1"/>
</dbReference>
<evidence type="ECO:0000256" key="4">
    <source>
        <dbReference type="PROSITE-ProRule" id="PRU00235"/>
    </source>
</evidence>
<dbReference type="RefSeq" id="XP_044561654.1">
    <property type="nucleotide sequence ID" value="XM_044707629.1"/>
</dbReference>
<dbReference type="PROSITE" id="PS50026">
    <property type="entry name" value="EGF_3"/>
    <property type="match status" value="2"/>
</dbReference>
<feature type="transmembrane region" description="Helical" evidence="6">
    <location>
        <begin position="260"/>
        <end position="282"/>
    </location>
</feature>
<organism evidence="9 10">
    <name type="scientific">Naegleria fowleri</name>
    <name type="common">Brain eating amoeba</name>
    <dbReference type="NCBI Taxonomy" id="5763"/>
    <lineage>
        <taxon>Eukaryota</taxon>
        <taxon>Discoba</taxon>
        <taxon>Heterolobosea</taxon>
        <taxon>Tetramitia</taxon>
        <taxon>Eutetramitia</taxon>
        <taxon>Vahlkampfiidae</taxon>
        <taxon>Naegleria</taxon>
    </lineage>
</organism>
<dbReference type="PROSITE" id="PS00626">
    <property type="entry name" value="RCC1_2"/>
    <property type="match status" value="3"/>
</dbReference>
<dbReference type="CDD" id="cd14014">
    <property type="entry name" value="STKc_PknB_like"/>
    <property type="match status" value="1"/>
</dbReference>
<keyword evidence="6" id="KW-1133">Transmembrane helix</keyword>
<dbReference type="VEuPathDB" id="AmoebaDB:NfTy_068180"/>
<dbReference type="PROSITE" id="PS50012">
    <property type="entry name" value="RCC1_3"/>
    <property type="match status" value="6"/>
</dbReference>
<evidence type="ECO:0000256" key="5">
    <source>
        <dbReference type="SAM" id="MobiDB-lite"/>
    </source>
</evidence>
<feature type="repeat" description="RCC1" evidence="4">
    <location>
        <begin position="1002"/>
        <end position="1053"/>
    </location>
</feature>
<feature type="repeat" description="RCC1" evidence="4">
    <location>
        <begin position="1106"/>
        <end position="1160"/>
    </location>
</feature>
<feature type="transmembrane region" description="Helical" evidence="6">
    <location>
        <begin position="1309"/>
        <end position="1337"/>
    </location>
</feature>
<dbReference type="Pfam" id="PF13540">
    <property type="entry name" value="RCC1_2"/>
    <property type="match status" value="2"/>
</dbReference>
<dbReference type="InterPro" id="IPR000719">
    <property type="entry name" value="Prot_kinase_dom"/>
</dbReference>
<dbReference type="InterPro" id="IPR009091">
    <property type="entry name" value="RCC1/BLIP-II"/>
</dbReference>
<dbReference type="PROSITE" id="PS00022">
    <property type="entry name" value="EGF_1"/>
    <property type="match status" value="2"/>
</dbReference>
<dbReference type="InterPro" id="IPR000742">
    <property type="entry name" value="EGF"/>
</dbReference>
<dbReference type="Pfam" id="PF00415">
    <property type="entry name" value="RCC1"/>
    <property type="match status" value="1"/>
</dbReference>
<dbReference type="VEuPathDB" id="AmoebaDB:NF0041310"/>
<dbReference type="PRINTS" id="PR00633">
    <property type="entry name" value="RCCNDNSATION"/>
</dbReference>
<evidence type="ECO:0008006" key="11">
    <source>
        <dbReference type="Google" id="ProtNLM"/>
    </source>
</evidence>
<dbReference type="GO" id="GO:0005524">
    <property type="term" value="F:ATP binding"/>
    <property type="evidence" value="ECO:0007669"/>
    <property type="project" value="InterPro"/>
</dbReference>
<dbReference type="PROSITE" id="PS00108">
    <property type="entry name" value="PROTEIN_KINASE_ST"/>
    <property type="match status" value="1"/>
</dbReference>
<dbReference type="SMART" id="SM00220">
    <property type="entry name" value="S_TKc"/>
    <property type="match status" value="1"/>
</dbReference>
<evidence type="ECO:0000259" key="7">
    <source>
        <dbReference type="PROSITE" id="PS50011"/>
    </source>
</evidence>
<dbReference type="Gene3D" id="2.10.25.10">
    <property type="entry name" value="Laminin"/>
    <property type="match status" value="1"/>
</dbReference>
<dbReference type="SMART" id="SM00181">
    <property type="entry name" value="EGF"/>
    <property type="match status" value="2"/>
</dbReference>